<sequence>MSRTVDALPGGFFQKFTVERACGAMNQSEIDRNGVEGQAVTPNPPRLSEASEHQKDYSSAPVGPSHRRRHRYLITGSWWFLLELPAPSRPLSPNAEDGLPKLTRPVYQRVPQRYQNNGQDDLQALANTNAKQLSMKQQEFCHLQNGGQVNPQSLDIHTVHQTNQIWGSMGSMSPLHDSSSLCYKKVMLAVSSRPNLTAPPNHPQQPSSMPPSIPQPSLTSHLQPQHTKAAWSPCNMQCMHHTPEPDAEDPQRVVPAINNSEDSDVGVSGVGLGDDYDKLDKCNVRDEEDVEQMEYQNGDEGNSVWGSQNQPRVRHPLLLWILKPFQKHVDDSAKRDSNGLPPLYANSKTFWFPKKSVFHILRQGQLSPQSTLYESCLPGWTSQQDFPQLANTAALLDWLQHIFKHPGPNPPGVPDSKVLEFVLRIEMADPNSPSLSEDDKDAGWGHYIGDCATAYQLIAAALKTCWVVRFVCTERKLMDVKSYLSDMYLDLLIEQLWDLVKDLDVGGRPKEAVRKPGGGTDGTGLELVQGLTIELLKAWISKNPAIVYSSKCPKNPELVSAVLASKHIPTAADIQLLQSERSTKAKKLPNSAAAAT</sequence>
<evidence type="ECO:0000256" key="1">
    <source>
        <dbReference type="SAM" id="MobiDB-lite"/>
    </source>
</evidence>
<feature type="compositionally biased region" description="Pro residues" evidence="1">
    <location>
        <begin position="200"/>
        <end position="214"/>
    </location>
</feature>
<organism evidence="2 3">
    <name type="scientific">Coprinopsis marcescibilis</name>
    <name type="common">Agaric fungus</name>
    <name type="synonym">Psathyrella marcescibilis</name>
    <dbReference type="NCBI Taxonomy" id="230819"/>
    <lineage>
        <taxon>Eukaryota</taxon>
        <taxon>Fungi</taxon>
        <taxon>Dikarya</taxon>
        <taxon>Basidiomycota</taxon>
        <taxon>Agaricomycotina</taxon>
        <taxon>Agaricomycetes</taxon>
        <taxon>Agaricomycetidae</taxon>
        <taxon>Agaricales</taxon>
        <taxon>Agaricineae</taxon>
        <taxon>Psathyrellaceae</taxon>
        <taxon>Coprinopsis</taxon>
    </lineage>
</organism>
<evidence type="ECO:0000313" key="2">
    <source>
        <dbReference type="EMBL" id="TFK16881.1"/>
    </source>
</evidence>
<dbReference type="Proteomes" id="UP000307440">
    <property type="component" value="Unassembled WGS sequence"/>
</dbReference>
<accession>A0A5C3KA95</accession>
<dbReference type="EMBL" id="ML210618">
    <property type="protein sequence ID" value="TFK16881.1"/>
    <property type="molecule type" value="Genomic_DNA"/>
</dbReference>
<keyword evidence="3" id="KW-1185">Reference proteome</keyword>
<reference evidence="2 3" key="1">
    <citation type="journal article" date="2019" name="Nat. Ecol. Evol.">
        <title>Megaphylogeny resolves global patterns of mushroom evolution.</title>
        <authorList>
            <person name="Varga T."/>
            <person name="Krizsan K."/>
            <person name="Foldi C."/>
            <person name="Dima B."/>
            <person name="Sanchez-Garcia M."/>
            <person name="Sanchez-Ramirez S."/>
            <person name="Szollosi G.J."/>
            <person name="Szarkandi J.G."/>
            <person name="Papp V."/>
            <person name="Albert L."/>
            <person name="Andreopoulos W."/>
            <person name="Angelini C."/>
            <person name="Antonin V."/>
            <person name="Barry K.W."/>
            <person name="Bougher N.L."/>
            <person name="Buchanan P."/>
            <person name="Buyck B."/>
            <person name="Bense V."/>
            <person name="Catcheside P."/>
            <person name="Chovatia M."/>
            <person name="Cooper J."/>
            <person name="Damon W."/>
            <person name="Desjardin D."/>
            <person name="Finy P."/>
            <person name="Geml J."/>
            <person name="Haridas S."/>
            <person name="Hughes K."/>
            <person name="Justo A."/>
            <person name="Karasinski D."/>
            <person name="Kautmanova I."/>
            <person name="Kiss B."/>
            <person name="Kocsube S."/>
            <person name="Kotiranta H."/>
            <person name="LaButti K.M."/>
            <person name="Lechner B.E."/>
            <person name="Liimatainen K."/>
            <person name="Lipzen A."/>
            <person name="Lukacs Z."/>
            <person name="Mihaltcheva S."/>
            <person name="Morgado L.N."/>
            <person name="Niskanen T."/>
            <person name="Noordeloos M.E."/>
            <person name="Ohm R.A."/>
            <person name="Ortiz-Santana B."/>
            <person name="Ovrebo C."/>
            <person name="Racz N."/>
            <person name="Riley R."/>
            <person name="Savchenko A."/>
            <person name="Shiryaev A."/>
            <person name="Soop K."/>
            <person name="Spirin V."/>
            <person name="Szebenyi C."/>
            <person name="Tomsovsky M."/>
            <person name="Tulloss R.E."/>
            <person name="Uehling J."/>
            <person name="Grigoriev I.V."/>
            <person name="Vagvolgyi C."/>
            <person name="Papp T."/>
            <person name="Martin F.M."/>
            <person name="Miettinen O."/>
            <person name="Hibbett D.S."/>
            <person name="Nagy L.G."/>
        </authorList>
    </citation>
    <scope>NUCLEOTIDE SEQUENCE [LARGE SCALE GENOMIC DNA]</scope>
    <source>
        <strain evidence="2 3">CBS 121175</strain>
    </source>
</reference>
<proteinExistence type="predicted"/>
<dbReference type="OrthoDB" id="1920326at2759"/>
<feature type="region of interest" description="Disordered" evidence="1">
    <location>
        <begin position="193"/>
        <end position="230"/>
    </location>
</feature>
<dbReference type="STRING" id="230819.A0A5C3KA95"/>
<protein>
    <submittedName>
        <fullName evidence="2">Uncharacterized protein</fullName>
    </submittedName>
</protein>
<evidence type="ECO:0000313" key="3">
    <source>
        <dbReference type="Proteomes" id="UP000307440"/>
    </source>
</evidence>
<name>A0A5C3KA95_COPMA</name>
<feature type="region of interest" description="Disordered" evidence="1">
    <location>
        <begin position="32"/>
        <end position="66"/>
    </location>
</feature>
<gene>
    <name evidence="2" type="ORF">FA15DRAFT_711330</name>
</gene>
<dbReference type="AlphaFoldDB" id="A0A5C3KA95"/>